<comment type="caution">
    <text evidence="10">The sequence shown here is derived from an EMBL/GenBank/DDBJ whole genome shotgun (WGS) entry which is preliminary data.</text>
</comment>
<accession>A0ABS4NIF0</accession>
<dbReference type="PROSITE" id="PS00194">
    <property type="entry name" value="THIOREDOXIN_1"/>
    <property type="match status" value="1"/>
</dbReference>
<dbReference type="PROSITE" id="PS51352">
    <property type="entry name" value="THIOREDOXIN_2"/>
    <property type="match status" value="1"/>
</dbReference>
<keyword evidence="11" id="KW-1185">Reference proteome</keyword>
<dbReference type="SUPFAM" id="SSF52833">
    <property type="entry name" value="Thioredoxin-like"/>
    <property type="match status" value="1"/>
</dbReference>
<dbReference type="NCBIfam" id="TIGR01068">
    <property type="entry name" value="thioredoxin"/>
    <property type="match status" value="1"/>
</dbReference>
<name>A0ABS4NIF0_9THEO</name>
<dbReference type="CDD" id="cd02947">
    <property type="entry name" value="TRX_family"/>
    <property type="match status" value="1"/>
</dbReference>
<reference evidence="10" key="1">
    <citation type="submission" date="2021-03" db="EMBL/GenBank/DDBJ databases">
        <title>Genomic Encyclopedia of Type Strains, Phase IV (KMG-IV): sequencing the most valuable type-strain genomes for metagenomic binning, comparative biology and taxonomic classification.</title>
        <authorList>
            <person name="Goeker M."/>
        </authorList>
    </citation>
    <scope>NUCLEOTIDE SEQUENCE</scope>
    <source>
        <strain evidence="10">DSM 101588</strain>
    </source>
</reference>
<dbReference type="Proteomes" id="UP001166402">
    <property type="component" value="Unassembled WGS sequence"/>
</dbReference>
<sequence length="106" mass="12035">MAEVTITKNNFQEEVVNSNIPVLVDFWAEWCGPCRMVSPIIEELANDYEGKVKVGKINVDEENELAMQFKIMSIPTIALFKDGKVVDKIVGARPKSDFEDFINRNI</sequence>
<evidence type="ECO:0000256" key="2">
    <source>
        <dbReference type="ARBA" id="ARBA00020570"/>
    </source>
</evidence>
<dbReference type="InterPro" id="IPR017937">
    <property type="entry name" value="Thioredoxin_CS"/>
</dbReference>
<dbReference type="RefSeq" id="WP_209455042.1">
    <property type="nucleotide sequence ID" value="NZ_JAGGLT010000054.1"/>
</dbReference>
<dbReference type="PIRSF" id="PIRSF000077">
    <property type="entry name" value="Thioredoxin"/>
    <property type="match status" value="1"/>
</dbReference>
<evidence type="ECO:0000256" key="1">
    <source>
        <dbReference type="ARBA" id="ARBA00008987"/>
    </source>
</evidence>
<dbReference type="InterPro" id="IPR013766">
    <property type="entry name" value="Thioredoxin_domain"/>
</dbReference>
<dbReference type="PANTHER" id="PTHR45663">
    <property type="entry name" value="GEO12009P1"/>
    <property type="match status" value="1"/>
</dbReference>
<evidence type="ECO:0000256" key="7">
    <source>
        <dbReference type="NCBIfam" id="TIGR01068"/>
    </source>
</evidence>
<dbReference type="Gene3D" id="3.40.30.10">
    <property type="entry name" value="Glutaredoxin"/>
    <property type="match status" value="1"/>
</dbReference>
<dbReference type="InterPro" id="IPR036249">
    <property type="entry name" value="Thioredoxin-like_sf"/>
</dbReference>
<dbReference type="InterPro" id="IPR005746">
    <property type="entry name" value="Thioredoxin"/>
</dbReference>
<keyword evidence="5" id="KW-1015">Disulfide bond</keyword>
<dbReference type="PRINTS" id="PR00421">
    <property type="entry name" value="THIOREDOXIN"/>
</dbReference>
<organism evidence="10 11">
    <name type="scientific">Thermoanaerobacterium butyriciformans</name>
    <dbReference type="NCBI Taxonomy" id="1702242"/>
    <lineage>
        <taxon>Bacteria</taxon>
        <taxon>Bacillati</taxon>
        <taxon>Bacillota</taxon>
        <taxon>Clostridia</taxon>
        <taxon>Thermoanaerobacterales</taxon>
        <taxon>Thermoanaerobacteraceae</taxon>
        <taxon>Thermoanaerobacterium</taxon>
    </lineage>
</organism>
<comment type="similarity">
    <text evidence="1 8">Belongs to the thioredoxin family.</text>
</comment>
<dbReference type="PANTHER" id="PTHR45663:SF11">
    <property type="entry name" value="GEO12009P1"/>
    <property type="match status" value="1"/>
</dbReference>
<keyword evidence="4" id="KW-0249">Electron transport</keyword>
<dbReference type="Pfam" id="PF00085">
    <property type="entry name" value="Thioredoxin"/>
    <property type="match status" value="1"/>
</dbReference>
<protein>
    <recommendedName>
        <fullName evidence="2 7">Thioredoxin</fullName>
    </recommendedName>
</protein>
<dbReference type="EMBL" id="JAGGLT010000054">
    <property type="protein sequence ID" value="MBP2073438.1"/>
    <property type="molecule type" value="Genomic_DNA"/>
</dbReference>
<evidence type="ECO:0000256" key="8">
    <source>
        <dbReference type="PIRNR" id="PIRNR000077"/>
    </source>
</evidence>
<evidence type="ECO:0000256" key="3">
    <source>
        <dbReference type="ARBA" id="ARBA00022448"/>
    </source>
</evidence>
<evidence type="ECO:0000259" key="9">
    <source>
        <dbReference type="PROSITE" id="PS51352"/>
    </source>
</evidence>
<evidence type="ECO:0000256" key="5">
    <source>
        <dbReference type="ARBA" id="ARBA00023157"/>
    </source>
</evidence>
<evidence type="ECO:0000313" key="11">
    <source>
        <dbReference type="Proteomes" id="UP001166402"/>
    </source>
</evidence>
<evidence type="ECO:0000256" key="4">
    <source>
        <dbReference type="ARBA" id="ARBA00022982"/>
    </source>
</evidence>
<evidence type="ECO:0000256" key="6">
    <source>
        <dbReference type="ARBA" id="ARBA00023284"/>
    </source>
</evidence>
<feature type="domain" description="Thioredoxin" evidence="9">
    <location>
        <begin position="1"/>
        <end position="106"/>
    </location>
</feature>
<evidence type="ECO:0000313" key="10">
    <source>
        <dbReference type="EMBL" id="MBP2073438.1"/>
    </source>
</evidence>
<proteinExistence type="inferred from homology"/>
<gene>
    <name evidence="10" type="ORF">J2Z80_002999</name>
</gene>
<keyword evidence="6" id="KW-0676">Redox-active center</keyword>
<keyword evidence="3" id="KW-0813">Transport</keyword>